<evidence type="ECO:0000313" key="1">
    <source>
        <dbReference type="EMBL" id="PZO18158.1"/>
    </source>
</evidence>
<evidence type="ECO:0000313" key="2">
    <source>
        <dbReference type="Proteomes" id="UP000249354"/>
    </source>
</evidence>
<dbReference type="Proteomes" id="UP000249354">
    <property type="component" value="Unassembled WGS sequence"/>
</dbReference>
<reference evidence="2" key="1">
    <citation type="submission" date="2018-04" db="EMBL/GenBank/DDBJ databases">
        <authorList>
            <person name="Cornet L."/>
        </authorList>
    </citation>
    <scope>NUCLEOTIDE SEQUENCE [LARGE SCALE GENOMIC DNA]</scope>
</reference>
<accession>A0A2W4WG30</accession>
<dbReference type="SUPFAM" id="SSF48452">
    <property type="entry name" value="TPR-like"/>
    <property type="match status" value="1"/>
</dbReference>
<proteinExistence type="predicted"/>
<evidence type="ECO:0008006" key="3">
    <source>
        <dbReference type="Google" id="ProtNLM"/>
    </source>
</evidence>
<dbReference type="InterPro" id="IPR011990">
    <property type="entry name" value="TPR-like_helical_dom_sf"/>
</dbReference>
<organism evidence="1 2">
    <name type="scientific">Leptolyngbya foveolarum</name>
    <dbReference type="NCBI Taxonomy" id="47253"/>
    <lineage>
        <taxon>Bacteria</taxon>
        <taxon>Bacillati</taxon>
        <taxon>Cyanobacteriota</taxon>
        <taxon>Cyanophyceae</taxon>
        <taxon>Leptolyngbyales</taxon>
        <taxon>Leptolyngbyaceae</taxon>
        <taxon>Leptolyngbya group</taxon>
        <taxon>Leptolyngbya</taxon>
    </lineage>
</organism>
<comment type="caution">
    <text evidence="1">The sequence shown here is derived from an EMBL/GenBank/DDBJ whole genome shotgun (WGS) entry which is preliminary data.</text>
</comment>
<dbReference type="AlphaFoldDB" id="A0A2W4WG30"/>
<protein>
    <recommendedName>
        <fullName evidence="3">Fis family transcriptional regulator</fullName>
    </recommendedName>
</protein>
<name>A0A2W4WG30_9CYAN</name>
<dbReference type="EMBL" id="QBMC01000059">
    <property type="protein sequence ID" value="PZO18158.1"/>
    <property type="molecule type" value="Genomic_DNA"/>
</dbReference>
<sequence>MLMGLPNFTPVISRKATGLIESMKKNYTLACVAAGLLSAGVISGVSPLAAIALESSPLLAKNSVSQTSESGEDLMASGRELYALGQFSAAIEKWQQAASMAESRAEPMVRAVALSYLSSAYQELNQ</sequence>
<dbReference type="Gene3D" id="1.25.40.10">
    <property type="entry name" value="Tetratricopeptide repeat domain"/>
    <property type="match status" value="1"/>
</dbReference>
<gene>
    <name evidence="1" type="ORF">DCF25_10220</name>
</gene>
<reference evidence="1 2" key="2">
    <citation type="submission" date="2018-06" db="EMBL/GenBank/DDBJ databases">
        <title>Metagenomic assembly of (sub)arctic Cyanobacteria and their associated microbiome from non-axenic cultures.</title>
        <authorList>
            <person name="Baurain D."/>
        </authorList>
    </citation>
    <scope>NUCLEOTIDE SEQUENCE [LARGE SCALE GENOMIC DNA]</scope>
    <source>
        <strain evidence="1">ULC129bin1</strain>
    </source>
</reference>